<dbReference type="KEGG" id="hhk:HH1059_10820"/>
<dbReference type="AlphaFoldDB" id="A0A0X8X969"/>
<dbReference type="SMART" id="SM00086">
    <property type="entry name" value="PAC"/>
    <property type="match status" value="1"/>
</dbReference>
<dbReference type="SUPFAM" id="SSF55785">
    <property type="entry name" value="PYP-like sensor domain (PAS domain)"/>
    <property type="match status" value="1"/>
</dbReference>
<feature type="domain" description="PAC" evidence="1">
    <location>
        <begin position="184"/>
        <end position="237"/>
    </location>
</feature>
<dbReference type="InterPro" id="IPR035965">
    <property type="entry name" value="PAS-like_dom_sf"/>
</dbReference>
<dbReference type="Gene3D" id="3.30.450.20">
    <property type="entry name" value="PAS domain"/>
    <property type="match status" value="1"/>
</dbReference>
<dbReference type="InterPro" id="IPR003018">
    <property type="entry name" value="GAF"/>
</dbReference>
<keyword evidence="3" id="KW-1185">Reference proteome</keyword>
<organism evidence="2 3">
    <name type="scientific">Halorhodospira halochloris</name>
    <name type="common">Ectothiorhodospira halochloris</name>
    <dbReference type="NCBI Taxonomy" id="1052"/>
    <lineage>
        <taxon>Bacteria</taxon>
        <taxon>Pseudomonadati</taxon>
        <taxon>Pseudomonadota</taxon>
        <taxon>Gammaproteobacteria</taxon>
        <taxon>Chromatiales</taxon>
        <taxon>Ectothiorhodospiraceae</taxon>
        <taxon>Halorhodospira</taxon>
    </lineage>
</organism>
<name>A0A0X8X969_HALHR</name>
<dbReference type="SMART" id="SM00091">
    <property type="entry name" value="PAS"/>
    <property type="match status" value="1"/>
</dbReference>
<proteinExistence type="predicted"/>
<sequence>MVDDTHQDERFHDNPLVTGPPHVRAYAGVPIVSPDGFAIGVLCVQDQRPRSFSELDLTPLHDLAQMVTDELELRLAHRELAWATEHDEDHQLAGVAGSCMDLSEQEAERERYRLAQEAARFGIWEWNLEHDSVHWDEACWRMLGYDPAEGRTLAFADWRDLVHPDDLARGEPVVIAQVRRSEPFTIEFRYKCADGAWLWVQGRGHIVKRAPDGQPQLLMGTHVEIEQLKQTEHALRLREQELQQAAITSRK</sequence>
<dbReference type="SUPFAM" id="SSF55781">
    <property type="entry name" value="GAF domain-like"/>
    <property type="match status" value="1"/>
</dbReference>
<evidence type="ECO:0000259" key="1">
    <source>
        <dbReference type="PROSITE" id="PS50113"/>
    </source>
</evidence>
<dbReference type="Gene3D" id="3.30.450.40">
    <property type="match status" value="1"/>
</dbReference>
<dbReference type="PANTHER" id="PTHR43102">
    <property type="entry name" value="SLR1143 PROTEIN"/>
    <property type="match status" value="1"/>
</dbReference>
<dbReference type="InterPro" id="IPR029016">
    <property type="entry name" value="GAF-like_dom_sf"/>
</dbReference>
<reference evidence="2" key="1">
    <citation type="submission" date="2016-02" db="EMBL/GenBank/DDBJ databases">
        <title>Halorhodospira halochloris DSM-1059 complete genome, version 2.</title>
        <authorList>
            <person name="Tsukatani Y."/>
        </authorList>
    </citation>
    <scope>NUCLEOTIDE SEQUENCE</scope>
    <source>
        <strain evidence="2">DSM 1059</strain>
    </source>
</reference>
<dbReference type="InterPro" id="IPR001610">
    <property type="entry name" value="PAC"/>
</dbReference>
<dbReference type="InterPro" id="IPR000014">
    <property type="entry name" value="PAS"/>
</dbReference>
<dbReference type="InterPro" id="IPR000700">
    <property type="entry name" value="PAS-assoc_C"/>
</dbReference>
<dbReference type="PANTHER" id="PTHR43102:SF2">
    <property type="entry name" value="GAF DOMAIN-CONTAINING PROTEIN"/>
    <property type="match status" value="1"/>
</dbReference>
<dbReference type="EMBL" id="AP017372">
    <property type="protein sequence ID" value="BAU57781.1"/>
    <property type="molecule type" value="Genomic_DNA"/>
</dbReference>
<evidence type="ECO:0000313" key="3">
    <source>
        <dbReference type="Proteomes" id="UP000218890"/>
    </source>
</evidence>
<dbReference type="Proteomes" id="UP000218890">
    <property type="component" value="Chromosome"/>
</dbReference>
<dbReference type="InterPro" id="IPR013655">
    <property type="entry name" value="PAS_fold_3"/>
</dbReference>
<dbReference type="PROSITE" id="PS50113">
    <property type="entry name" value="PAC"/>
    <property type="match status" value="1"/>
</dbReference>
<dbReference type="NCBIfam" id="TIGR00229">
    <property type="entry name" value="sensory_box"/>
    <property type="match status" value="1"/>
</dbReference>
<dbReference type="CDD" id="cd00130">
    <property type="entry name" value="PAS"/>
    <property type="match status" value="1"/>
</dbReference>
<gene>
    <name evidence="2" type="ORF">HH1059_10820</name>
</gene>
<dbReference type="RefSeq" id="WP_096409076.1">
    <property type="nucleotide sequence ID" value="NZ_AP017372.2"/>
</dbReference>
<evidence type="ECO:0000313" key="2">
    <source>
        <dbReference type="EMBL" id="BAU57781.1"/>
    </source>
</evidence>
<dbReference type="Pfam" id="PF01590">
    <property type="entry name" value="GAF"/>
    <property type="match status" value="1"/>
</dbReference>
<dbReference type="Pfam" id="PF08447">
    <property type="entry name" value="PAS_3"/>
    <property type="match status" value="1"/>
</dbReference>
<accession>A0A0X8X969</accession>
<dbReference type="OrthoDB" id="5555106at2"/>
<protein>
    <submittedName>
        <fullName evidence="2">Diguanylate cyclase/phosphodiesterase with PAS/PAC sensor</fullName>
    </submittedName>
</protein>